<dbReference type="GO" id="GO:0016020">
    <property type="term" value="C:membrane"/>
    <property type="evidence" value="ECO:0007669"/>
    <property type="project" value="UniProtKB-SubCell"/>
</dbReference>
<evidence type="ECO:0000256" key="9">
    <source>
        <dbReference type="ARBA" id="ARBA00023157"/>
    </source>
</evidence>
<keyword evidence="2" id="KW-0348">Hemagglutinin</keyword>
<keyword evidence="3 11" id="KW-0812">Transmembrane</keyword>
<feature type="domain" description="Apple" evidence="12">
    <location>
        <begin position="315"/>
        <end position="395"/>
    </location>
</feature>
<dbReference type="PANTHER" id="PTHR47974:SF9">
    <property type="entry name" value="RECEPTOR-LIKE SERINE_THREONINE-PROTEIN KINASE"/>
    <property type="match status" value="1"/>
</dbReference>
<keyword evidence="7" id="KW-0465">Mannose-binding</keyword>
<dbReference type="InterPro" id="IPR036426">
    <property type="entry name" value="Bulb-type_lectin_dom_sf"/>
</dbReference>
<keyword evidence="8 11" id="KW-0472">Membrane</keyword>
<dbReference type="GO" id="GO:0005537">
    <property type="term" value="F:D-mannose binding"/>
    <property type="evidence" value="ECO:0007669"/>
    <property type="project" value="UniProtKB-KW"/>
</dbReference>
<accession>A0A1D1ZCW2</accession>
<evidence type="ECO:0000256" key="6">
    <source>
        <dbReference type="ARBA" id="ARBA00022989"/>
    </source>
</evidence>
<reference evidence="13" key="1">
    <citation type="submission" date="2015-07" db="EMBL/GenBank/DDBJ databases">
        <title>Transcriptome Assembly of Anthurium amnicola.</title>
        <authorList>
            <person name="Suzuki J."/>
        </authorList>
    </citation>
    <scope>NUCLEOTIDE SEQUENCE</scope>
</reference>
<dbReference type="PANTHER" id="PTHR47974">
    <property type="entry name" value="OS07G0415500 PROTEIN"/>
    <property type="match status" value="1"/>
</dbReference>
<protein>
    <submittedName>
        <fullName evidence="13">PAN domain-containing protein At5g03700</fullName>
    </submittedName>
</protein>
<comment type="subcellular location">
    <subcellularLocation>
        <location evidence="1">Membrane</location>
        <topology evidence="1">Single-pass membrane protein</topology>
    </subcellularLocation>
</comment>
<dbReference type="InterPro" id="IPR000858">
    <property type="entry name" value="S_locus_glycoprot_dom"/>
</dbReference>
<dbReference type="GO" id="GO:0051707">
    <property type="term" value="P:response to other organism"/>
    <property type="evidence" value="ECO:0007669"/>
    <property type="project" value="UniProtKB-ARBA"/>
</dbReference>
<keyword evidence="6 11" id="KW-1133">Transmembrane helix</keyword>
<evidence type="ECO:0000256" key="11">
    <source>
        <dbReference type="SAM" id="Phobius"/>
    </source>
</evidence>
<proteinExistence type="predicted"/>
<name>A0A1D1ZCW2_9ARAE</name>
<dbReference type="GO" id="GO:0048544">
    <property type="term" value="P:recognition of pollen"/>
    <property type="evidence" value="ECO:0007669"/>
    <property type="project" value="InterPro"/>
</dbReference>
<dbReference type="Pfam" id="PF01453">
    <property type="entry name" value="B_lectin"/>
    <property type="match status" value="1"/>
</dbReference>
<evidence type="ECO:0000256" key="4">
    <source>
        <dbReference type="ARBA" id="ARBA00022729"/>
    </source>
</evidence>
<dbReference type="InterPro" id="IPR003609">
    <property type="entry name" value="Pan_app"/>
</dbReference>
<keyword evidence="9" id="KW-1015">Disulfide bond</keyword>
<keyword evidence="7" id="KW-0430">Lectin</keyword>
<gene>
    <name evidence="13" type="primary">At5g03700</name>
    <name evidence="13" type="ORF">g.29028</name>
</gene>
<evidence type="ECO:0000256" key="1">
    <source>
        <dbReference type="ARBA" id="ARBA00004167"/>
    </source>
</evidence>
<dbReference type="Pfam" id="PF00954">
    <property type="entry name" value="S_locus_glycop"/>
    <property type="match status" value="1"/>
</dbReference>
<dbReference type="AlphaFoldDB" id="A0A1D1ZCW2"/>
<keyword evidence="5" id="KW-0677">Repeat</keyword>
<evidence type="ECO:0000256" key="7">
    <source>
        <dbReference type="ARBA" id="ARBA00023035"/>
    </source>
</evidence>
<evidence type="ECO:0000256" key="2">
    <source>
        <dbReference type="ARBA" id="ARBA00022546"/>
    </source>
</evidence>
<sequence>SSSSSSSTTLPHQIHRGFSATPAPNPPPPLLPSSSSSSPSFQPILADPTGNFSLGFLLVTSDQDLLALAVLHLPSGLPLWRAKHAAARWSRSTSLSFNGTLLLSDATNGVIWSSGADGDRVVLLPSSNLQIQKLPGSVLWQSFDSPSDTLVQGQNFTASTALSSLDRRFSMRLGAYFLALYMGHPAVMYWKKTALEERAEIVDGASPIYARVDPLGFLGLYQNETARVYVLPFDSFNRGVPGFRRLTLDPDGNLRAYYWDWASSNWLLDFAAIHHPCELPAYCGDYALCTMANDECGCLLGDGGCQLPADAGDLCGGDTFWELRRTGVELSYMELLESDKASSREECELGCRRNCSCGGALYNGATGYCYRIGFPVATLVATRDDHRVGYFKVRVLAADSGGRGKSAAFRVGVPVLLAGLLLAAAAAAVATFVAYRVCDRGRQRRGSGGEDLISPGTYKEFKDSPSFRAIELSISNPSSATPSTSSSR</sequence>
<feature type="transmembrane region" description="Helical" evidence="11">
    <location>
        <begin position="415"/>
        <end position="435"/>
    </location>
</feature>
<evidence type="ECO:0000256" key="10">
    <source>
        <dbReference type="SAM" id="MobiDB-lite"/>
    </source>
</evidence>
<dbReference type="SMART" id="SM00108">
    <property type="entry name" value="B_lectin"/>
    <property type="match status" value="1"/>
</dbReference>
<evidence type="ECO:0000259" key="12">
    <source>
        <dbReference type="PROSITE" id="PS50948"/>
    </source>
</evidence>
<feature type="region of interest" description="Disordered" evidence="10">
    <location>
        <begin position="1"/>
        <end position="42"/>
    </location>
</feature>
<evidence type="ECO:0000256" key="5">
    <source>
        <dbReference type="ARBA" id="ARBA00022737"/>
    </source>
</evidence>
<organism evidence="13">
    <name type="scientific">Anthurium amnicola</name>
    <dbReference type="NCBI Taxonomy" id="1678845"/>
    <lineage>
        <taxon>Eukaryota</taxon>
        <taxon>Viridiplantae</taxon>
        <taxon>Streptophyta</taxon>
        <taxon>Embryophyta</taxon>
        <taxon>Tracheophyta</taxon>
        <taxon>Spermatophyta</taxon>
        <taxon>Magnoliopsida</taxon>
        <taxon>Liliopsida</taxon>
        <taxon>Araceae</taxon>
        <taxon>Pothoideae</taxon>
        <taxon>Potheae</taxon>
        <taxon>Anthurium</taxon>
    </lineage>
</organism>
<evidence type="ECO:0000256" key="8">
    <source>
        <dbReference type="ARBA" id="ARBA00023136"/>
    </source>
</evidence>
<dbReference type="Gene3D" id="2.90.10.30">
    <property type="match status" value="1"/>
</dbReference>
<evidence type="ECO:0000313" key="13">
    <source>
        <dbReference type="EMBL" id="JAT64754.1"/>
    </source>
</evidence>
<evidence type="ECO:0000256" key="3">
    <source>
        <dbReference type="ARBA" id="ARBA00022692"/>
    </source>
</evidence>
<dbReference type="EMBL" id="GDJX01003182">
    <property type="protein sequence ID" value="JAT64754.1"/>
    <property type="molecule type" value="Transcribed_RNA"/>
</dbReference>
<dbReference type="PROSITE" id="PS50948">
    <property type="entry name" value="PAN"/>
    <property type="match status" value="1"/>
</dbReference>
<dbReference type="InterPro" id="IPR001480">
    <property type="entry name" value="Bulb-type_lectin_dom"/>
</dbReference>
<keyword evidence="4" id="KW-0732">Signal</keyword>
<dbReference type="SUPFAM" id="SSF51110">
    <property type="entry name" value="alpha-D-mannose-specific plant lectins"/>
    <property type="match status" value="1"/>
</dbReference>
<feature type="non-terminal residue" evidence="13">
    <location>
        <position position="1"/>
    </location>
</feature>